<evidence type="ECO:0000313" key="5">
    <source>
        <dbReference type="EMBL" id="NDW03033.1"/>
    </source>
</evidence>
<evidence type="ECO:0000259" key="4">
    <source>
        <dbReference type="PROSITE" id="PS51462"/>
    </source>
</evidence>
<dbReference type="InterPro" id="IPR015797">
    <property type="entry name" value="NUDIX_hydrolase-like_dom_sf"/>
</dbReference>
<comment type="similarity">
    <text evidence="3">Belongs to the Nudix hydrolase family.</text>
</comment>
<dbReference type="AlphaFoldDB" id="A0A6N9SVG3"/>
<dbReference type="PANTHER" id="PTHR43046">
    <property type="entry name" value="GDP-MANNOSE MANNOSYL HYDROLASE"/>
    <property type="match status" value="1"/>
</dbReference>
<dbReference type="RefSeq" id="WP_163460952.1">
    <property type="nucleotide sequence ID" value="NZ_JAAAMG010000001.1"/>
</dbReference>
<comment type="caution">
    <text evidence="5">The sequence shown here is derived from an EMBL/GenBank/DDBJ whole genome shotgun (WGS) entry which is preliminary data.</text>
</comment>
<name>A0A6N9SVG3_9HYPH</name>
<dbReference type="InterPro" id="IPR000086">
    <property type="entry name" value="NUDIX_hydrolase_dom"/>
</dbReference>
<comment type="cofactor">
    <cofactor evidence="1">
        <name>Mg(2+)</name>
        <dbReference type="ChEBI" id="CHEBI:18420"/>
    </cofactor>
</comment>
<keyword evidence="6" id="KW-1185">Reference proteome</keyword>
<dbReference type="InterPro" id="IPR020084">
    <property type="entry name" value="NUDIX_hydrolase_CS"/>
</dbReference>
<dbReference type="GO" id="GO:0016787">
    <property type="term" value="F:hydrolase activity"/>
    <property type="evidence" value="ECO:0007669"/>
    <property type="project" value="UniProtKB-KW"/>
</dbReference>
<dbReference type="Proteomes" id="UP000469011">
    <property type="component" value="Unassembled WGS sequence"/>
</dbReference>
<dbReference type="PROSITE" id="PS00893">
    <property type="entry name" value="NUDIX_BOX"/>
    <property type="match status" value="1"/>
</dbReference>
<keyword evidence="2 3" id="KW-0378">Hydrolase</keyword>
<dbReference type="InterPro" id="IPR020476">
    <property type="entry name" value="Nudix_hydrolase"/>
</dbReference>
<gene>
    <name evidence="5" type="ORF">GTK09_01205</name>
</gene>
<dbReference type="SUPFAM" id="SSF55811">
    <property type="entry name" value="Nudix"/>
    <property type="match status" value="1"/>
</dbReference>
<evidence type="ECO:0000313" key="6">
    <source>
        <dbReference type="Proteomes" id="UP000469011"/>
    </source>
</evidence>
<accession>A0A6N9SVG3</accession>
<reference evidence="5 6" key="1">
    <citation type="submission" date="2020-01" db="EMBL/GenBank/DDBJ databases">
        <title>Jiella pacifica sp. nov.</title>
        <authorList>
            <person name="Xue Z."/>
            <person name="Zhu S."/>
            <person name="Chen J."/>
            <person name="Yang J."/>
        </authorList>
    </citation>
    <scope>NUCLEOTIDE SEQUENCE [LARGE SCALE GENOMIC DNA]</scope>
    <source>
        <strain evidence="5 6">40Bstr34</strain>
    </source>
</reference>
<dbReference type="EMBL" id="JAAAMG010000001">
    <property type="protein sequence ID" value="NDW03033.1"/>
    <property type="molecule type" value="Genomic_DNA"/>
</dbReference>
<evidence type="ECO:0000256" key="1">
    <source>
        <dbReference type="ARBA" id="ARBA00001946"/>
    </source>
</evidence>
<evidence type="ECO:0000256" key="3">
    <source>
        <dbReference type="RuleBase" id="RU003476"/>
    </source>
</evidence>
<dbReference type="Gene3D" id="3.90.79.10">
    <property type="entry name" value="Nucleoside Triphosphate Pyrophosphohydrolase"/>
    <property type="match status" value="1"/>
</dbReference>
<organism evidence="5 6">
    <name type="scientific">Jiella pacifica</name>
    <dbReference type="NCBI Taxonomy" id="2696469"/>
    <lineage>
        <taxon>Bacteria</taxon>
        <taxon>Pseudomonadati</taxon>
        <taxon>Pseudomonadota</taxon>
        <taxon>Alphaproteobacteria</taxon>
        <taxon>Hyphomicrobiales</taxon>
        <taxon>Aurantimonadaceae</taxon>
        <taxon>Jiella</taxon>
    </lineage>
</organism>
<dbReference type="PANTHER" id="PTHR43046:SF14">
    <property type="entry name" value="MUTT_NUDIX FAMILY PROTEIN"/>
    <property type="match status" value="1"/>
</dbReference>
<protein>
    <submittedName>
        <fullName evidence="5">NUDIX domain-containing protein</fullName>
    </submittedName>
</protein>
<dbReference type="PRINTS" id="PR00502">
    <property type="entry name" value="NUDIXFAMILY"/>
</dbReference>
<dbReference type="PROSITE" id="PS51462">
    <property type="entry name" value="NUDIX"/>
    <property type="match status" value="1"/>
</dbReference>
<sequence>MQSAHLLARPMTLGVRGAAFDEEGRIFLVRHTYLPGWYMPGGGVDRGETVEEALHREMAEEGNLVAPRPPELFAVYYNRAASKHDHVVFYRCDGVVQASEKKPDREIAESGFFPLDDLPDGLTDATRRRLDELAGGGAPDPYW</sequence>
<feature type="domain" description="Nudix hydrolase" evidence="4">
    <location>
        <begin position="10"/>
        <end position="136"/>
    </location>
</feature>
<dbReference type="Pfam" id="PF00293">
    <property type="entry name" value="NUDIX"/>
    <property type="match status" value="1"/>
</dbReference>
<evidence type="ECO:0000256" key="2">
    <source>
        <dbReference type="ARBA" id="ARBA00022801"/>
    </source>
</evidence>
<proteinExistence type="inferred from homology"/>
<dbReference type="CDD" id="cd04680">
    <property type="entry name" value="NUDIX_Hydrolase"/>
    <property type="match status" value="1"/>
</dbReference>